<feature type="transmembrane region" description="Helical" evidence="2">
    <location>
        <begin position="203"/>
        <end position="224"/>
    </location>
</feature>
<feature type="domain" description="Sortilin C-terminal" evidence="3">
    <location>
        <begin position="33"/>
        <end position="184"/>
    </location>
</feature>
<protein>
    <submittedName>
        <fullName evidence="4">Sorl1p</fullName>
    </submittedName>
</protein>
<organism evidence="4 5">
    <name type="scientific">Perkinsus chesapeaki</name>
    <name type="common">Clam parasite</name>
    <name type="synonym">Perkinsus andrewsi</name>
    <dbReference type="NCBI Taxonomy" id="330153"/>
    <lineage>
        <taxon>Eukaryota</taxon>
        <taxon>Sar</taxon>
        <taxon>Alveolata</taxon>
        <taxon>Perkinsozoa</taxon>
        <taxon>Perkinsea</taxon>
        <taxon>Perkinsida</taxon>
        <taxon>Perkinsidae</taxon>
        <taxon>Perkinsus</taxon>
    </lineage>
</organism>
<keyword evidence="2" id="KW-0812">Transmembrane</keyword>
<evidence type="ECO:0000259" key="3">
    <source>
        <dbReference type="Pfam" id="PF15901"/>
    </source>
</evidence>
<dbReference type="Gene3D" id="2.10.70.80">
    <property type="match status" value="1"/>
</dbReference>
<keyword evidence="2" id="KW-1133">Transmembrane helix</keyword>
<dbReference type="Gene3D" id="3.30.60.270">
    <property type="match status" value="1"/>
</dbReference>
<dbReference type="Pfam" id="PF15901">
    <property type="entry name" value="Sortilin_C"/>
    <property type="match status" value="1"/>
</dbReference>
<dbReference type="AlphaFoldDB" id="A0A7J6LYK9"/>
<name>A0A7J6LYK9_PERCH</name>
<gene>
    <name evidence="4" type="primary">SORL1_2</name>
    <name evidence="4" type="ORF">FOL47_005496</name>
</gene>
<keyword evidence="2" id="KW-0472">Membrane</keyword>
<keyword evidence="5" id="KW-1185">Reference proteome</keyword>
<dbReference type="PANTHER" id="PTHR12106">
    <property type="entry name" value="SORTILIN RELATED"/>
    <property type="match status" value="1"/>
</dbReference>
<accession>A0A7J6LYK9</accession>
<reference evidence="4 5" key="1">
    <citation type="submission" date="2020-04" db="EMBL/GenBank/DDBJ databases">
        <title>Perkinsus chesapeaki whole genome sequence.</title>
        <authorList>
            <person name="Bogema D.R."/>
        </authorList>
    </citation>
    <scope>NUCLEOTIDE SEQUENCE [LARGE SCALE GENOMIC DNA]</scope>
    <source>
        <strain evidence="4">ATCC PRA-425</strain>
    </source>
</reference>
<feature type="region of interest" description="Disordered" evidence="1">
    <location>
        <begin position="326"/>
        <end position="353"/>
    </location>
</feature>
<dbReference type="GO" id="GO:0005794">
    <property type="term" value="C:Golgi apparatus"/>
    <property type="evidence" value="ECO:0007669"/>
    <property type="project" value="TreeGrafter"/>
</dbReference>
<proteinExistence type="predicted"/>
<dbReference type="OrthoDB" id="439377at2759"/>
<dbReference type="EMBL" id="JAAPAO010000302">
    <property type="protein sequence ID" value="KAF4663921.1"/>
    <property type="molecule type" value="Genomic_DNA"/>
</dbReference>
<evidence type="ECO:0000313" key="4">
    <source>
        <dbReference type="EMBL" id="KAF4663921.1"/>
    </source>
</evidence>
<dbReference type="Proteomes" id="UP000591131">
    <property type="component" value="Unassembled WGS sequence"/>
</dbReference>
<dbReference type="InterPro" id="IPR031777">
    <property type="entry name" value="Sortilin_C"/>
</dbReference>
<dbReference type="InterPro" id="IPR050310">
    <property type="entry name" value="VPS10-sortilin"/>
</dbReference>
<dbReference type="GO" id="GO:0016020">
    <property type="term" value="C:membrane"/>
    <property type="evidence" value="ECO:0007669"/>
    <property type="project" value="TreeGrafter"/>
</dbReference>
<dbReference type="PANTHER" id="PTHR12106:SF27">
    <property type="entry name" value="SORTILIN-RELATED RECEPTOR"/>
    <property type="match status" value="1"/>
</dbReference>
<sequence>MLMSLEIMVDSFWFNLETGAEPFHVDNILTSDTAASVKFLVYGTRDYESVVHFLDFSSVLPRTCSGYWAPDAQSSDYETWTPSAGKISGDSCLLGRITNYVRRKSQAKCFNGEKFERPIFKNNCPCTFEDYHCALGFARILGESECKPVDADAVLTPEEMKCTSSGVYFADAYRKVPGDTCEGGFVPPQAQVPCPSFSPLSKGALLVVGLIVLVVVVLGAMTLASGGEGNGGFETLRYVKYATLGRAGKEAQGYMSDNEAELADAPPLDEYCANVGRSKKGDGQVVHHNIGSDSEESLDFDFDNDVEVMGRAQDHQVRMRAGGLISAPTTVPKLQPPKSGVPFNNEDFPVGPN</sequence>
<comment type="caution">
    <text evidence="4">The sequence shown here is derived from an EMBL/GenBank/DDBJ whole genome shotgun (WGS) entry which is preliminary data.</text>
</comment>
<evidence type="ECO:0000313" key="5">
    <source>
        <dbReference type="Proteomes" id="UP000591131"/>
    </source>
</evidence>
<evidence type="ECO:0000256" key="2">
    <source>
        <dbReference type="SAM" id="Phobius"/>
    </source>
</evidence>
<dbReference type="GO" id="GO:0006892">
    <property type="term" value="P:post-Golgi vesicle-mediated transport"/>
    <property type="evidence" value="ECO:0007669"/>
    <property type="project" value="TreeGrafter"/>
</dbReference>
<evidence type="ECO:0000256" key="1">
    <source>
        <dbReference type="SAM" id="MobiDB-lite"/>
    </source>
</evidence>